<accession>A0A426YM89</accession>
<gene>
    <name evidence="2" type="ORF">B296_00004355</name>
</gene>
<feature type="region of interest" description="Disordered" evidence="1">
    <location>
        <begin position="1"/>
        <end position="49"/>
    </location>
</feature>
<sequence length="115" mass="11821">MTPPLEHDYIGLSERPDKLSSANLKDTELRLGLPGSDSPERVDGGGTGLTLGLPKSFVSGSKRGFSDAIDGPREWGLPGVNRSEVEPGKGENAGGKPPTEGKDDGGAAKVAPLAK</sequence>
<comment type="caution">
    <text evidence="2">The sequence shown here is derived from an EMBL/GenBank/DDBJ whole genome shotgun (WGS) entry which is preliminary data.</text>
</comment>
<evidence type="ECO:0008006" key="4">
    <source>
        <dbReference type="Google" id="ProtNLM"/>
    </source>
</evidence>
<dbReference type="Proteomes" id="UP000287651">
    <property type="component" value="Unassembled WGS sequence"/>
</dbReference>
<organism evidence="2 3">
    <name type="scientific">Ensete ventricosum</name>
    <name type="common">Abyssinian banana</name>
    <name type="synonym">Musa ensete</name>
    <dbReference type="NCBI Taxonomy" id="4639"/>
    <lineage>
        <taxon>Eukaryota</taxon>
        <taxon>Viridiplantae</taxon>
        <taxon>Streptophyta</taxon>
        <taxon>Embryophyta</taxon>
        <taxon>Tracheophyta</taxon>
        <taxon>Spermatophyta</taxon>
        <taxon>Magnoliopsida</taxon>
        <taxon>Liliopsida</taxon>
        <taxon>Zingiberales</taxon>
        <taxon>Musaceae</taxon>
        <taxon>Ensete</taxon>
    </lineage>
</organism>
<evidence type="ECO:0000256" key="1">
    <source>
        <dbReference type="SAM" id="MobiDB-lite"/>
    </source>
</evidence>
<reference evidence="2 3" key="1">
    <citation type="journal article" date="2014" name="Agronomy (Basel)">
        <title>A Draft Genome Sequence for Ensete ventricosum, the Drought-Tolerant Tree Against Hunger.</title>
        <authorList>
            <person name="Harrison J."/>
            <person name="Moore K.A."/>
            <person name="Paszkiewicz K."/>
            <person name="Jones T."/>
            <person name="Grant M."/>
            <person name="Ambacheew D."/>
            <person name="Muzemil S."/>
            <person name="Studholme D.J."/>
        </authorList>
    </citation>
    <scope>NUCLEOTIDE SEQUENCE [LARGE SCALE GENOMIC DNA]</scope>
</reference>
<protein>
    <recommendedName>
        <fullName evidence="4">Auxin-responsive protein</fullName>
    </recommendedName>
</protein>
<feature type="compositionally biased region" description="Basic and acidic residues" evidence="1">
    <location>
        <begin position="1"/>
        <end position="18"/>
    </location>
</feature>
<proteinExistence type="predicted"/>
<feature type="region of interest" description="Disordered" evidence="1">
    <location>
        <begin position="61"/>
        <end position="115"/>
    </location>
</feature>
<evidence type="ECO:0000313" key="2">
    <source>
        <dbReference type="EMBL" id="RRT52831.1"/>
    </source>
</evidence>
<dbReference type="AlphaFoldDB" id="A0A426YM89"/>
<evidence type="ECO:0000313" key="3">
    <source>
        <dbReference type="Proteomes" id="UP000287651"/>
    </source>
</evidence>
<dbReference type="EMBL" id="AMZH03011466">
    <property type="protein sequence ID" value="RRT52831.1"/>
    <property type="molecule type" value="Genomic_DNA"/>
</dbReference>
<name>A0A426YM89_ENSVE</name>